<evidence type="ECO:0000313" key="1">
    <source>
        <dbReference type="EMBL" id="CAI2374646.1"/>
    </source>
</evidence>
<evidence type="ECO:0008006" key="3">
    <source>
        <dbReference type="Google" id="ProtNLM"/>
    </source>
</evidence>
<sequence>MKRSHTFRKIVHSEEAKTGCRRKIKALERPQIVTQIDTILETCKSWKFDKDCTAEVKCVRKKTPSEIKFLEEMFLGDPDWSSKTVQICKKMLDLSTDQVYKWGYDKKLQLRKKSKKSTSQSMIREISMELKREVFLAADLKAYVSDLVDWYNNCSICPSLNDVSLILQEAEKAASKASKITKILCVAKSKEISENHRNCINDKDLSQYTQEESSYPFRPFHKSSQSLFEDFETISRCDFSRKEEECYDYQIHQNSEDLDHLCYLSDENCPGKDQSFLPDFLRSFD</sequence>
<evidence type="ECO:0000313" key="2">
    <source>
        <dbReference type="Proteomes" id="UP001295684"/>
    </source>
</evidence>
<name>A0AAD2CYM8_EUPCR</name>
<reference evidence="1" key="1">
    <citation type="submission" date="2023-07" db="EMBL/GenBank/DDBJ databases">
        <authorList>
            <consortium name="AG Swart"/>
            <person name="Singh M."/>
            <person name="Singh A."/>
            <person name="Seah K."/>
            <person name="Emmerich C."/>
        </authorList>
    </citation>
    <scope>NUCLEOTIDE SEQUENCE</scope>
    <source>
        <strain evidence="1">DP1</strain>
    </source>
</reference>
<protein>
    <recommendedName>
        <fullName evidence="3">Homeobox domain-containing protein</fullName>
    </recommendedName>
</protein>
<dbReference type="EMBL" id="CAMPGE010016068">
    <property type="protein sequence ID" value="CAI2374646.1"/>
    <property type="molecule type" value="Genomic_DNA"/>
</dbReference>
<proteinExistence type="predicted"/>
<keyword evidence="2" id="KW-1185">Reference proteome</keyword>
<dbReference type="AlphaFoldDB" id="A0AAD2CYM8"/>
<dbReference type="Proteomes" id="UP001295684">
    <property type="component" value="Unassembled WGS sequence"/>
</dbReference>
<comment type="caution">
    <text evidence="1">The sequence shown here is derived from an EMBL/GenBank/DDBJ whole genome shotgun (WGS) entry which is preliminary data.</text>
</comment>
<dbReference type="Gene3D" id="1.10.10.60">
    <property type="entry name" value="Homeodomain-like"/>
    <property type="match status" value="1"/>
</dbReference>
<organism evidence="1 2">
    <name type="scientific">Euplotes crassus</name>
    <dbReference type="NCBI Taxonomy" id="5936"/>
    <lineage>
        <taxon>Eukaryota</taxon>
        <taxon>Sar</taxon>
        <taxon>Alveolata</taxon>
        <taxon>Ciliophora</taxon>
        <taxon>Intramacronucleata</taxon>
        <taxon>Spirotrichea</taxon>
        <taxon>Hypotrichia</taxon>
        <taxon>Euplotida</taxon>
        <taxon>Euplotidae</taxon>
        <taxon>Moneuplotes</taxon>
    </lineage>
</organism>
<gene>
    <name evidence="1" type="ORF">ECRASSUSDP1_LOCUS16003</name>
</gene>
<accession>A0AAD2CYM8</accession>